<dbReference type="AlphaFoldDB" id="A0A8A7K593"/>
<evidence type="ECO:0000313" key="9">
    <source>
        <dbReference type="Proteomes" id="UP000665020"/>
    </source>
</evidence>
<dbReference type="RefSeq" id="WP_230868604.1">
    <property type="nucleotide sequence ID" value="NZ_CP046640.1"/>
</dbReference>
<evidence type="ECO:0000256" key="5">
    <source>
        <dbReference type="SAM" id="Coils"/>
    </source>
</evidence>
<comment type="subcellular location">
    <subcellularLocation>
        <location evidence="4">Secreted</location>
    </subcellularLocation>
    <subcellularLocation>
        <location evidence="4">Bacterial flagellum</location>
    </subcellularLocation>
</comment>
<dbReference type="PANTHER" id="PTHR42792:SF2">
    <property type="entry name" value="FLAGELLIN"/>
    <property type="match status" value="1"/>
</dbReference>
<dbReference type="Gene3D" id="1.20.1330.10">
    <property type="entry name" value="f41 fragment of flagellin, N-terminal domain"/>
    <property type="match status" value="2"/>
</dbReference>
<dbReference type="InterPro" id="IPR046358">
    <property type="entry name" value="Flagellin_C"/>
</dbReference>
<name>A0A8A7K593_9FIRM</name>
<dbReference type="InterPro" id="IPR001492">
    <property type="entry name" value="Flagellin"/>
</dbReference>
<evidence type="ECO:0000256" key="3">
    <source>
        <dbReference type="ARBA" id="ARBA00023143"/>
    </source>
</evidence>
<dbReference type="Proteomes" id="UP000665020">
    <property type="component" value="Chromosome"/>
</dbReference>
<keyword evidence="4" id="KW-0964">Secreted</keyword>
<keyword evidence="8" id="KW-0282">Flagellum</keyword>
<evidence type="ECO:0000313" key="8">
    <source>
        <dbReference type="EMBL" id="QTL96933.1"/>
    </source>
</evidence>
<dbReference type="InterPro" id="IPR042187">
    <property type="entry name" value="Flagellin_C_sub2"/>
</dbReference>
<dbReference type="Gene3D" id="6.10.10.10">
    <property type="entry name" value="Flagellar export chaperone, C-terminal domain"/>
    <property type="match status" value="1"/>
</dbReference>
<organism evidence="8 9">
    <name type="scientific">Iocasia fonsfrigidae</name>
    <dbReference type="NCBI Taxonomy" id="2682810"/>
    <lineage>
        <taxon>Bacteria</taxon>
        <taxon>Bacillati</taxon>
        <taxon>Bacillota</taxon>
        <taxon>Clostridia</taxon>
        <taxon>Halanaerobiales</taxon>
        <taxon>Halanaerobiaceae</taxon>
        <taxon>Iocasia</taxon>
    </lineage>
</organism>
<proteinExistence type="inferred from homology"/>
<comment type="similarity">
    <text evidence="1 4">Belongs to the bacterial flagellin family.</text>
</comment>
<reference evidence="8" key="1">
    <citation type="submission" date="2019-12" db="EMBL/GenBank/DDBJ databases">
        <authorList>
            <person name="zhang j."/>
            <person name="sun C.M."/>
        </authorList>
    </citation>
    <scope>NUCLEOTIDE SEQUENCE</scope>
    <source>
        <strain evidence="8">NS-1</strain>
    </source>
</reference>
<dbReference type="InterPro" id="IPR001029">
    <property type="entry name" value="Flagellin_N"/>
</dbReference>
<feature type="domain" description="Flagellin N-terminal" evidence="6">
    <location>
        <begin position="3"/>
        <end position="139"/>
    </location>
</feature>
<sequence>MIINHNISSMNALRNLSVNSNEMSKTMEKLSSGYRINRAADDAAGLAISEKMRAQISGLKQAQRNAQDGISLMQTAEGSMAEVHTMLRRMRDLAIQAANGTNSDSEKAKLQSEVDQLVSEISGIADRTEFNAMKLLNGSIANVSFQIGANANQTIEVGLTDMRITGGADATITALDSLSISNAADAQTAIGTLDAAISTISATRSDFGAVQNRLEHTIKNLATTEENLQASESRIRDADMAAQMSALTKNQILQQAGTAMLSQANMKSQTVLSLLG</sequence>
<feature type="coiled-coil region" evidence="5">
    <location>
        <begin position="214"/>
        <end position="241"/>
    </location>
</feature>
<keyword evidence="3 4" id="KW-0975">Bacterial flagellum</keyword>
<accession>A0A8A7K593</accession>
<dbReference type="Pfam" id="PF00700">
    <property type="entry name" value="Flagellin_C"/>
    <property type="match status" value="1"/>
</dbReference>
<evidence type="ECO:0000256" key="4">
    <source>
        <dbReference type="RuleBase" id="RU362073"/>
    </source>
</evidence>
<evidence type="ECO:0000256" key="1">
    <source>
        <dbReference type="ARBA" id="ARBA00005709"/>
    </source>
</evidence>
<keyword evidence="8" id="KW-0969">Cilium</keyword>
<feature type="domain" description="Flagellin C-terminal" evidence="7">
    <location>
        <begin position="191"/>
        <end position="275"/>
    </location>
</feature>
<evidence type="ECO:0000259" key="7">
    <source>
        <dbReference type="Pfam" id="PF00700"/>
    </source>
</evidence>
<dbReference type="Pfam" id="PF00669">
    <property type="entry name" value="Flagellin_N"/>
    <property type="match status" value="1"/>
</dbReference>
<dbReference type="GO" id="GO:0005576">
    <property type="term" value="C:extracellular region"/>
    <property type="evidence" value="ECO:0007669"/>
    <property type="project" value="UniProtKB-SubCell"/>
</dbReference>
<dbReference type="Gene3D" id="3.30.70.2120">
    <property type="match status" value="1"/>
</dbReference>
<dbReference type="GO" id="GO:0005198">
    <property type="term" value="F:structural molecule activity"/>
    <property type="evidence" value="ECO:0007669"/>
    <property type="project" value="UniProtKB-UniRule"/>
</dbReference>
<keyword evidence="9" id="KW-1185">Reference proteome</keyword>
<comment type="function">
    <text evidence="4">Flagellin is the subunit protein which polymerizes to form the filaments of bacterial flagella.</text>
</comment>
<gene>
    <name evidence="8" type="ORF">GM661_02550</name>
</gene>
<evidence type="ECO:0000259" key="6">
    <source>
        <dbReference type="Pfam" id="PF00669"/>
    </source>
</evidence>
<dbReference type="EMBL" id="CP046640">
    <property type="protein sequence ID" value="QTL96933.1"/>
    <property type="molecule type" value="Genomic_DNA"/>
</dbReference>
<dbReference type="SUPFAM" id="SSF64518">
    <property type="entry name" value="Phase 1 flagellin"/>
    <property type="match status" value="1"/>
</dbReference>
<keyword evidence="5" id="KW-0175">Coiled coil</keyword>
<keyword evidence="8" id="KW-0966">Cell projection</keyword>
<dbReference type="KEGG" id="ifn:GM661_02550"/>
<dbReference type="PANTHER" id="PTHR42792">
    <property type="entry name" value="FLAGELLIN"/>
    <property type="match status" value="1"/>
</dbReference>
<dbReference type="PRINTS" id="PR00207">
    <property type="entry name" value="FLAGELLIN"/>
</dbReference>
<protein>
    <recommendedName>
        <fullName evidence="2 4">Flagellin</fullName>
    </recommendedName>
</protein>
<evidence type="ECO:0000256" key="2">
    <source>
        <dbReference type="ARBA" id="ARBA00020110"/>
    </source>
</evidence>
<dbReference type="GO" id="GO:0009288">
    <property type="term" value="C:bacterial-type flagellum"/>
    <property type="evidence" value="ECO:0007669"/>
    <property type="project" value="UniProtKB-SubCell"/>
</dbReference>